<evidence type="ECO:0000256" key="8">
    <source>
        <dbReference type="SAM" id="MobiDB-lite"/>
    </source>
</evidence>
<keyword evidence="6" id="KW-0539">Nucleus</keyword>
<evidence type="ECO:0000313" key="11">
    <source>
        <dbReference type="Proteomes" id="UP000494163"/>
    </source>
</evidence>
<keyword evidence="3" id="KW-0677">Repeat</keyword>
<dbReference type="STRING" id="30019.A0A0M4EX73"/>
<dbReference type="GO" id="GO:0009913">
    <property type="term" value="P:epidermal cell differentiation"/>
    <property type="evidence" value="ECO:0007669"/>
    <property type="project" value="TreeGrafter"/>
</dbReference>
<dbReference type="OrthoDB" id="6508643at2759"/>
<feature type="domain" description="C2H2-type" evidence="9">
    <location>
        <begin position="925"/>
        <end position="953"/>
    </location>
</feature>
<dbReference type="AlphaFoldDB" id="A0A0M4EX73"/>
<accession>A0A0M4EX73</accession>
<dbReference type="SUPFAM" id="SSF57667">
    <property type="entry name" value="beta-beta-alpha zinc fingers"/>
    <property type="match status" value="1"/>
</dbReference>
<proteinExistence type="predicted"/>
<dbReference type="Gene3D" id="3.30.160.60">
    <property type="entry name" value="Classic Zinc Finger"/>
    <property type="match status" value="2"/>
</dbReference>
<dbReference type="GO" id="GO:0048731">
    <property type="term" value="P:system development"/>
    <property type="evidence" value="ECO:0007669"/>
    <property type="project" value="UniProtKB-ARBA"/>
</dbReference>
<dbReference type="OMA" id="SHWIANC"/>
<dbReference type="Proteomes" id="UP000494163">
    <property type="component" value="Chromosome X"/>
</dbReference>
<keyword evidence="5" id="KW-0862">Zinc</keyword>
<dbReference type="PROSITE" id="PS00028">
    <property type="entry name" value="ZINC_FINGER_C2H2_1"/>
    <property type="match status" value="2"/>
</dbReference>
<feature type="compositionally biased region" description="Low complexity" evidence="8">
    <location>
        <begin position="476"/>
        <end position="505"/>
    </location>
</feature>
<feature type="compositionally biased region" description="Acidic residues" evidence="8">
    <location>
        <begin position="232"/>
        <end position="258"/>
    </location>
</feature>
<comment type="subcellular location">
    <subcellularLocation>
        <location evidence="1">Nucleus</location>
    </subcellularLocation>
</comment>
<evidence type="ECO:0000256" key="6">
    <source>
        <dbReference type="ARBA" id="ARBA00023242"/>
    </source>
</evidence>
<organism evidence="10 11">
    <name type="scientific">Drosophila busckii</name>
    <name type="common">Fruit fly</name>
    <dbReference type="NCBI Taxonomy" id="30019"/>
    <lineage>
        <taxon>Eukaryota</taxon>
        <taxon>Metazoa</taxon>
        <taxon>Ecdysozoa</taxon>
        <taxon>Arthropoda</taxon>
        <taxon>Hexapoda</taxon>
        <taxon>Insecta</taxon>
        <taxon>Pterygota</taxon>
        <taxon>Neoptera</taxon>
        <taxon>Endopterygota</taxon>
        <taxon>Diptera</taxon>
        <taxon>Brachycera</taxon>
        <taxon>Muscomorpha</taxon>
        <taxon>Ephydroidea</taxon>
        <taxon>Drosophilidae</taxon>
        <taxon>Drosophila</taxon>
    </lineage>
</organism>
<feature type="compositionally biased region" description="Low complexity" evidence="8">
    <location>
        <begin position="147"/>
        <end position="172"/>
    </location>
</feature>
<dbReference type="GO" id="GO:0008270">
    <property type="term" value="F:zinc ion binding"/>
    <property type="evidence" value="ECO:0007669"/>
    <property type="project" value="UniProtKB-KW"/>
</dbReference>
<feature type="compositionally biased region" description="Low complexity" evidence="8">
    <location>
        <begin position="595"/>
        <end position="607"/>
    </location>
</feature>
<feature type="compositionally biased region" description="Gly residues" evidence="8">
    <location>
        <begin position="506"/>
        <end position="562"/>
    </location>
</feature>
<dbReference type="SMART" id="SM00355">
    <property type="entry name" value="ZnF_C2H2"/>
    <property type="match status" value="3"/>
</dbReference>
<dbReference type="InterPro" id="IPR027756">
    <property type="entry name" value="Ovo-like"/>
</dbReference>
<dbReference type="GO" id="GO:0005634">
    <property type="term" value="C:nucleus"/>
    <property type="evidence" value="ECO:0007669"/>
    <property type="project" value="UniProtKB-SubCell"/>
</dbReference>
<dbReference type="InterPro" id="IPR013087">
    <property type="entry name" value="Znf_C2H2_type"/>
</dbReference>
<feature type="region of interest" description="Disordered" evidence="8">
    <location>
        <begin position="30"/>
        <end position="87"/>
    </location>
</feature>
<dbReference type="PROSITE" id="PS50157">
    <property type="entry name" value="ZINC_FINGER_C2H2_2"/>
    <property type="match status" value="2"/>
</dbReference>
<feature type="compositionally biased region" description="Low complexity" evidence="8">
    <location>
        <begin position="287"/>
        <end position="305"/>
    </location>
</feature>
<protein>
    <submittedName>
        <fullName evidence="10">Ovo</fullName>
    </submittedName>
</protein>
<dbReference type="GO" id="GO:0000978">
    <property type="term" value="F:RNA polymerase II cis-regulatory region sequence-specific DNA binding"/>
    <property type="evidence" value="ECO:0007669"/>
    <property type="project" value="TreeGrafter"/>
</dbReference>
<evidence type="ECO:0000256" key="3">
    <source>
        <dbReference type="ARBA" id="ARBA00022737"/>
    </source>
</evidence>
<dbReference type="FunFam" id="3.30.160.60:FF:000452">
    <property type="entry name" value="Transcription factor Ovo-like 2"/>
    <property type="match status" value="1"/>
</dbReference>
<feature type="compositionally biased region" description="Low complexity" evidence="8">
    <location>
        <begin position="217"/>
        <end position="231"/>
    </location>
</feature>
<feature type="compositionally biased region" description="Basic and acidic residues" evidence="8">
    <location>
        <begin position="314"/>
        <end position="324"/>
    </location>
</feature>
<feature type="compositionally biased region" description="Pro residues" evidence="8">
    <location>
        <begin position="48"/>
        <end position="66"/>
    </location>
</feature>
<feature type="domain" description="C2H2-type" evidence="9">
    <location>
        <begin position="897"/>
        <end position="924"/>
    </location>
</feature>
<dbReference type="GO" id="GO:0000981">
    <property type="term" value="F:DNA-binding transcription factor activity, RNA polymerase II-specific"/>
    <property type="evidence" value="ECO:0007669"/>
    <property type="project" value="TreeGrafter"/>
</dbReference>
<name>A0A0M4EX73_DROBS</name>
<evidence type="ECO:0000256" key="2">
    <source>
        <dbReference type="ARBA" id="ARBA00022723"/>
    </source>
</evidence>
<dbReference type="EMBL" id="CP012528">
    <property type="protein sequence ID" value="ALC48255.1"/>
    <property type="molecule type" value="Genomic_DNA"/>
</dbReference>
<keyword evidence="2" id="KW-0479">Metal-binding</keyword>
<dbReference type="FunFam" id="3.30.160.60:FF:000246">
    <property type="entry name" value="Transcription factor Ovo-like 2"/>
    <property type="match status" value="1"/>
</dbReference>
<evidence type="ECO:0000313" key="10">
    <source>
        <dbReference type="EMBL" id="ALC48255.1"/>
    </source>
</evidence>
<dbReference type="GO" id="GO:0003006">
    <property type="term" value="P:developmental process involved in reproduction"/>
    <property type="evidence" value="ECO:0007669"/>
    <property type="project" value="UniProtKB-ARBA"/>
</dbReference>
<feature type="region of interest" description="Disordered" evidence="8">
    <location>
        <begin position="147"/>
        <end position="262"/>
    </location>
</feature>
<evidence type="ECO:0000256" key="7">
    <source>
        <dbReference type="PROSITE-ProRule" id="PRU00042"/>
    </source>
</evidence>
<feature type="compositionally biased region" description="Low complexity" evidence="8">
    <location>
        <begin position="365"/>
        <end position="395"/>
    </location>
</feature>
<dbReference type="GO" id="GO:0009887">
    <property type="term" value="P:animal organ morphogenesis"/>
    <property type="evidence" value="ECO:0007669"/>
    <property type="project" value="UniProtKB-ARBA"/>
</dbReference>
<dbReference type="PANTHER" id="PTHR10032:SF271">
    <property type="entry name" value="RH12261P-RELATED"/>
    <property type="match status" value="1"/>
</dbReference>
<evidence type="ECO:0000256" key="1">
    <source>
        <dbReference type="ARBA" id="ARBA00004123"/>
    </source>
</evidence>
<feature type="region of interest" description="Disordered" evidence="8">
    <location>
        <begin position="476"/>
        <end position="610"/>
    </location>
</feature>
<keyword evidence="4 7" id="KW-0863">Zinc-finger</keyword>
<feature type="region of interest" description="Disordered" evidence="8">
    <location>
        <begin position="284"/>
        <end position="395"/>
    </location>
</feature>
<evidence type="ECO:0000256" key="5">
    <source>
        <dbReference type="ARBA" id="ARBA00022833"/>
    </source>
</evidence>
<evidence type="ECO:0000256" key="4">
    <source>
        <dbReference type="ARBA" id="ARBA00022771"/>
    </source>
</evidence>
<dbReference type="PANTHER" id="PTHR10032">
    <property type="entry name" value="ZINC FINGER PROTEIN WITH KRAB AND SCAN DOMAINS"/>
    <property type="match status" value="1"/>
</dbReference>
<gene>
    <name evidence="10" type="ORF">Dbus_chrXg111</name>
</gene>
<dbReference type="InterPro" id="IPR036236">
    <property type="entry name" value="Znf_C2H2_sf"/>
</dbReference>
<evidence type="ECO:0000259" key="9">
    <source>
        <dbReference type="PROSITE" id="PS50157"/>
    </source>
</evidence>
<feature type="compositionally biased region" description="Low complexity" evidence="8">
    <location>
        <begin position="67"/>
        <end position="82"/>
    </location>
</feature>
<keyword evidence="11" id="KW-1185">Reference proteome</keyword>
<reference evidence="10 11" key="1">
    <citation type="submission" date="2015-08" db="EMBL/GenBank/DDBJ databases">
        <title>Ancestral chromatin configuration constrains chromatin evolution on differentiating sex chromosomes in Drosophila.</title>
        <authorList>
            <person name="Zhou Q."/>
            <person name="Bachtrog D."/>
        </authorList>
    </citation>
    <scope>NUCLEOTIDE SEQUENCE [LARGE SCALE GENOMIC DNA]</scope>
    <source>
        <tissue evidence="10">Whole larvae</tissue>
    </source>
</reference>
<sequence>MPKIFLIKNRLHQQQQRLLESQNLLQHKAQDDERCLVPPLSPRSNAPTPTPTPTTPPTPTPEPQPEPQGQGEQQQQQQAAPTARKRFHHRRHYFGQTRHSLELLDANVETTTAAAPAIATAASSSSQVQIDNTNCLTAAEVLQRLSASSNSNSTSTTPTTNNNNSNSNSPATDSIKDCNEHSLTATTTTAAIAERETETARASSIPKENAQSPKQPPSSSSSAPAAVAAAESEIEAEAEAAPEADAEPEPEPEADVDVGIELPKPRYYGAGVVLTQAQRKEYPLDINNSNCSSSNSNNNSSSSSSDSDDDDSDDGCKLIVDEKPLVPVEQPLSLRMRSTPPTAAERPSPPPPRLPAPAVRCSVIQRAPQAPPQTAQEQLQSQSQSASASQSQSLRALELERERELLYQQLGPEQQEPIDYHVPKRADSDEELNARRLQRARRIREARRRSSYLAARVLQLNPRLVRSLPGILAAAAGHGRSSSSGQSFQANAGFNGGAQNSANGGSSSGGGAAGGDSGSSGGGGSSSGGGAAGGDSGSSGGGGSSSGGSFGSGAGGGGMGGGRDGRGNYGPNSPPTGALPPFYESLKSGQSAGDAQSTATATTPTQPLLNGNSNFLIQNAAAAAYIMSGGGQQHYSSGAGSGSGSNNNNCSNGVGGGVGGGGGVGSGNGAAGLDGNNLLNFAQGLGNVNYNELHSNSKFHNSIANAANPTTTLGHPFYGGNPSAYGIILKDEPDIEYDEAKIDIGTFAQNIIQATMGNAAAAANAGGGFNASAYEDAMMSDLASNAHGHGHANGSGGNGNNNNGNNQCNNAAGVAAGVVDPLQFTATLMLSSQTDHLLEQLSDAVDLSSFLQRSCVDDDDNSTNSPQHRQDFELVSTPSLQRLLNRHMKCHSDIKRYLCTFCGKGFNDTFDLKRHTRTHTGVRPYKCNLCEKSFTQRCSLESHCQKVHSVQHAYAYKERRAKMYVCEECGHTTCEPEVHYLHLKDNHPFSPALLKFYDKRHFKFTNSQFANNLLGQLPMPVHN</sequence>